<dbReference type="Gene3D" id="1.25.40.20">
    <property type="entry name" value="Ankyrin repeat-containing domain"/>
    <property type="match status" value="2"/>
</dbReference>
<dbReference type="Proteomes" id="UP001252270">
    <property type="component" value="Unassembled WGS sequence"/>
</dbReference>
<keyword evidence="2 3" id="KW-0040">ANK repeat</keyword>
<feature type="repeat" description="ANK" evidence="3">
    <location>
        <begin position="81"/>
        <end position="113"/>
    </location>
</feature>
<evidence type="ECO:0000256" key="2">
    <source>
        <dbReference type="ARBA" id="ARBA00023043"/>
    </source>
</evidence>
<dbReference type="PROSITE" id="PS50088">
    <property type="entry name" value="ANK_REPEAT"/>
    <property type="match status" value="5"/>
</dbReference>
<evidence type="ECO:0000256" key="4">
    <source>
        <dbReference type="SAM" id="Phobius"/>
    </source>
</evidence>
<evidence type="ECO:0000256" key="3">
    <source>
        <dbReference type="PROSITE-ProRule" id="PRU00023"/>
    </source>
</evidence>
<evidence type="ECO:0000313" key="5">
    <source>
        <dbReference type="EMBL" id="MDR5891355.1"/>
    </source>
</evidence>
<dbReference type="InterPro" id="IPR050745">
    <property type="entry name" value="Multifunctional_regulatory"/>
</dbReference>
<dbReference type="EMBL" id="JARWAL010000001">
    <property type="protein sequence ID" value="MDR5891355.1"/>
    <property type="molecule type" value="Genomic_DNA"/>
</dbReference>
<dbReference type="RefSeq" id="WP_309635419.1">
    <property type="nucleotide sequence ID" value="NZ_JARWAL010000001.1"/>
</dbReference>
<feature type="repeat" description="ANK" evidence="3">
    <location>
        <begin position="48"/>
        <end position="80"/>
    </location>
</feature>
<keyword evidence="6" id="KW-1185">Reference proteome</keyword>
<feature type="repeat" description="ANK" evidence="3">
    <location>
        <begin position="181"/>
        <end position="208"/>
    </location>
</feature>
<dbReference type="PROSITE" id="PS50297">
    <property type="entry name" value="ANK_REP_REGION"/>
    <property type="match status" value="5"/>
</dbReference>
<dbReference type="Pfam" id="PF12796">
    <property type="entry name" value="Ank_2"/>
    <property type="match status" value="2"/>
</dbReference>
<keyword evidence="1" id="KW-0677">Repeat</keyword>
<dbReference type="InterPro" id="IPR036770">
    <property type="entry name" value="Ankyrin_rpt-contain_sf"/>
</dbReference>
<evidence type="ECO:0000313" key="6">
    <source>
        <dbReference type="Proteomes" id="UP001252270"/>
    </source>
</evidence>
<dbReference type="InterPro" id="IPR002110">
    <property type="entry name" value="Ankyrin_rpt"/>
</dbReference>
<dbReference type="PANTHER" id="PTHR24189">
    <property type="entry name" value="MYOTROPHIN"/>
    <property type="match status" value="1"/>
</dbReference>
<gene>
    <name evidence="5" type="ORF">QC820_00890</name>
</gene>
<name>A0ABU1GHQ0_9GAMM</name>
<dbReference type="SMART" id="SM00248">
    <property type="entry name" value="ANK"/>
    <property type="match status" value="4"/>
</dbReference>
<organism evidence="5 6">
    <name type="scientific">Halomonas mongoliensis</name>
    <dbReference type="NCBI Taxonomy" id="321265"/>
    <lineage>
        <taxon>Bacteria</taxon>
        <taxon>Pseudomonadati</taxon>
        <taxon>Pseudomonadota</taxon>
        <taxon>Gammaproteobacteria</taxon>
        <taxon>Oceanospirillales</taxon>
        <taxon>Halomonadaceae</taxon>
        <taxon>Halomonas</taxon>
    </lineage>
</organism>
<protein>
    <submittedName>
        <fullName evidence="5">Ankyrin repeat domain-containing protein</fullName>
    </submittedName>
</protein>
<sequence length="208" mass="22004">MSTLWHWLTLPYRRYPLLTGLLLPLLVVAAILMTPRLMAPSTPPLDALGRTPLTLAAERGEFETVIAMLDRGTAVDESDGCGWTALMKAAAGGHLDLLETLLARGADPEHRDEAGYTALMVAVVNGREATSRALLEHGARIDAVESEAGWSSLTWAARNGHPALVALLLNHGADANHSADDGTTPLHLAREGEHEEAAALLEAAGAGE</sequence>
<dbReference type="PANTHER" id="PTHR24189:SF50">
    <property type="entry name" value="ANKYRIN REPEAT AND SOCS BOX PROTEIN 2"/>
    <property type="match status" value="1"/>
</dbReference>
<keyword evidence="4" id="KW-0812">Transmembrane</keyword>
<accession>A0ABU1GHQ0</accession>
<comment type="caution">
    <text evidence="5">The sequence shown here is derived from an EMBL/GenBank/DDBJ whole genome shotgun (WGS) entry which is preliminary data.</text>
</comment>
<evidence type="ECO:0000256" key="1">
    <source>
        <dbReference type="ARBA" id="ARBA00022737"/>
    </source>
</evidence>
<proteinExistence type="predicted"/>
<keyword evidence="4" id="KW-1133">Transmembrane helix</keyword>
<dbReference type="PRINTS" id="PR01415">
    <property type="entry name" value="ANKYRIN"/>
</dbReference>
<feature type="repeat" description="ANK" evidence="3">
    <location>
        <begin position="114"/>
        <end position="146"/>
    </location>
</feature>
<reference evidence="5 6" key="1">
    <citation type="submission" date="2023-04" db="EMBL/GenBank/DDBJ databases">
        <title>A long-awaited taxogenomic arrangement of the family Halomonadaceae.</title>
        <authorList>
            <person name="De La Haba R."/>
            <person name="Chuvochina M."/>
            <person name="Wittouck S."/>
            <person name="Arahal D.R."/>
            <person name="Sanchez-Porro C."/>
            <person name="Hugenholtz P."/>
            <person name="Ventosa A."/>
        </authorList>
    </citation>
    <scope>NUCLEOTIDE SEQUENCE [LARGE SCALE GENOMIC DNA]</scope>
    <source>
        <strain evidence="5 6">DSM 17332</strain>
    </source>
</reference>
<keyword evidence="4" id="KW-0472">Membrane</keyword>
<feature type="repeat" description="ANK" evidence="3">
    <location>
        <begin position="148"/>
        <end position="180"/>
    </location>
</feature>
<dbReference type="SUPFAM" id="SSF48403">
    <property type="entry name" value="Ankyrin repeat"/>
    <property type="match status" value="1"/>
</dbReference>
<feature type="transmembrane region" description="Helical" evidence="4">
    <location>
        <begin position="15"/>
        <end position="33"/>
    </location>
</feature>